<comment type="caution">
    <text evidence="2">The sequence shown here is derived from an EMBL/GenBank/DDBJ whole genome shotgun (WGS) entry which is preliminary data.</text>
</comment>
<feature type="domain" description="Reverse transcriptase" evidence="1">
    <location>
        <begin position="1"/>
        <end position="231"/>
    </location>
</feature>
<organism evidence="2 3">
    <name type="scientific">Euroglyphus maynei</name>
    <name type="common">Mayne's house dust mite</name>
    <dbReference type="NCBI Taxonomy" id="6958"/>
    <lineage>
        <taxon>Eukaryota</taxon>
        <taxon>Metazoa</taxon>
        <taxon>Ecdysozoa</taxon>
        <taxon>Arthropoda</taxon>
        <taxon>Chelicerata</taxon>
        <taxon>Arachnida</taxon>
        <taxon>Acari</taxon>
        <taxon>Acariformes</taxon>
        <taxon>Sarcoptiformes</taxon>
        <taxon>Astigmata</taxon>
        <taxon>Psoroptidia</taxon>
        <taxon>Analgoidea</taxon>
        <taxon>Pyroglyphidae</taxon>
        <taxon>Pyroglyphinae</taxon>
        <taxon>Euroglyphus</taxon>
    </lineage>
</organism>
<dbReference type="GO" id="GO:0003676">
    <property type="term" value="F:nucleic acid binding"/>
    <property type="evidence" value="ECO:0007669"/>
    <property type="project" value="InterPro"/>
</dbReference>
<evidence type="ECO:0000313" key="2">
    <source>
        <dbReference type="EMBL" id="OTF72393.1"/>
    </source>
</evidence>
<evidence type="ECO:0000313" key="3">
    <source>
        <dbReference type="Proteomes" id="UP000194236"/>
    </source>
</evidence>
<accession>A0A1Y3AXP0</accession>
<gene>
    <name evidence="2" type="ORF">BLA29_003839</name>
</gene>
<dbReference type="InterPro" id="IPR043502">
    <property type="entry name" value="DNA/RNA_pol_sf"/>
</dbReference>
<dbReference type="PANTHER" id="PTHR19446">
    <property type="entry name" value="REVERSE TRANSCRIPTASES"/>
    <property type="match status" value="1"/>
</dbReference>
<dbReference type="PROSITE" id="PS50878">
    <property type="entry name" value="RT_POL"/>
    <property type="match status" value="1"/>
</dbReference>
<dbReference type="InterPro" id="IPR012337">
    <property type="entry name" value="RNaseH-like_sf"/>
</dbReference>
<sequence>MGKIFEKLIYKRLLFWIHRHPTGLSNNQYGFRPQRSTEDAINVIVNNRNEILNKNKYGIFISLDVAGAFDSAWWSLIISSLMKLNIPGNIIEILKSYFTNRKAKLEICGNIAEKSLSRGCPQGAKCSPLLWNVLYDNLLKLQLPTGCYLQAFADDAFLIVIHENLEICENRANKALEKIFKWGNENKIEFNPKKTQAMLITRKRKLREINLQIREAKIELVNSLKYLGVIIENKNKWNQHLDMISNKSRRLYHQIMRTTGKEWGLSGEVLRTIYISAIEPVLTYACSSWQGILTHKTKRAKLLSIQRSFAISIIKGYRTISTEAAIALANIDPLDLKILYCSNRYRLKNGKPINNHLDAISFQLRAPYSSRLHPATTTNIDRKNCLQHHRIDIFTDGSKIDNQTGCAFAALEDNNILYTAKVRLANDCSVFQAELLAILSAIEWSTNNDLDAKIHCDSQAAIKAVCSRNTSDDLALTIQKAIESSTNHICLTWRQKEMFLFA</sequence>
<evidence type="ECO:0000259" key="1">
    <source>
        <dbReference type="PROSITE" id="PS50878"/>
    </source>
</evidence>
<dbReference type="SUPFAM" id="SSF56672">
    <property type="entry name" value="DNA/RNA polymerases"/>
    <property type="match status" value="1"/>
</dbReference>
<dbReference type="InterPro" id="IPR000477">
    <property type="entry name" value="RT_dom"/>
</dbReference>
<proteinExistence type="predicted"/>
<dbReference type="OrthoDB" id="6515318at2759"/>
<dbReference type="SUPFAM" id="SSF53098">
    <property type="entry name" value="Ribonuclease H-like"/>
    <property type="match status" value="1"/>
</dbReference>
<dbReference type="CDD" id="cd01650">
    <property type="entry name" value="RT_nLTR_like"/>
    <property type="match status" value="1"/>
</dbReference>
<dbReference type="EMBL" id="MUJZ01056384">
    <property type="protein sequence ID" value="OTF72393.1"/>
    <property type="molecule type" value="Genomic_DNA"/>
</dbReference>
<dbReference type="AlphaFoldDB" id="A0A1Y3AXP0"/>
<keyword evidence="3" id="KW-1185">Reference proteome</keyword>
<name>A0A1Y3AXP0_EURMA</name>
<dbReference type="GO" id="GO:0071897">
    <property type="term" value="P:DNA biosynthetic process"/>
    <property type="evidence" value="ECO:0007669"/>
    <property type="project" value="UniProtKB-ARBA"/>
</dbReference>
<dbReference type="Pfam" id="PF00078">
    <property type="entry name" value="RVT_1"/>
    <property type="match status" value="1"/>
</dbReference>
<dbReference type="Proteomes" id="UP000194236">
    <property type="component" value="Unassembled WGS sequence"/>
</dbReference>
<dbReference type="InterPro" id="IPR036397">
    <property type="entry name" value="RNaseH_sf"/>
</dbReference>
<dbReference type="CDD" id="cd09276">
    <property type="entry name" value="Rnase_HI_RT_non_LTR"/>
    <property type="match status" value="1"/>
</dbReference>
<reference evidence="2 3" key="1">
    <citation type="submission" date="2017-03" db="EMBL/GenBank/DDBJ databases">
        <title>Genome Survey of Euroglyphus maynei.</title>
        <authorList>
            <person name="Arlian L.G."/>
            <person name="Morgan M.S."/>
            <person name="Rider S.D."/>
        </authorList>
    </citation>
    <scope>NUCLEOTIDE SEQUENCE [LARGE SCALE GENOMIC DNA]</scope>
    <source>
        <strain evidence="2">Arlian Lab</strain>
        <tissue evidence="2">Whole body</tissue>
    </source>
</reference>
<protein>
    <recommendedName>
        <fullName evidence="1">Reverse transcriptase domain-containing protein</fullName>
    </recommendedName>
</protein>
<dbReference type="GO" id="GO:0042575">
    <property type="term" value="C:DNA polymerase complex"/>
    <property type="evidence" value="ECO:0007669"/>
    <property type="project" value="UniProtKB-ARBA"/>
</dbReference>
<dbReference type="Gene3D" id="3.30.420.10">
    <property type="entry name" value="Ribonuclease H-like superfamily/Ribonuclease H"/>
    <property type="match status" value="1"/>
</dbReference>